<organism evidence="2 3">
    <name type="scientific">Morella rubra</name>
    <name type="common">Chinese bayberry</name>
    <dbReference type="NCBI Taxonomy" id="262757"/>
    <lineage>
        <taxon>Eukaryota</taxon>
        <taxon>Viridiplantae</taxon>
        <taxon>Streptophyta</taxon>
        <taxon>Embryophyta</taxon>
        <taxon>Tracheophyta</taxon>
        <taxon>Spermatophyta</taxon>
        <taxon>Magnoliopsida</taxon>
        <taxon>eudicotyledons</taxon>
        <taxon>Gunneridae</taxon>
        <taxon>Pentapetalae</taxon>
        <taxon>rosids</taxon>
        <taxon>fabids</taxon>
        <taxon>Fagales</taxon>
        <taxon>Myricaceae</taxon>
        <taxon>Morella</taxon>
    </lineage>
</organism>
<dbReference type="EMBL" id="RXIC02000025">
    <property type="protein sequence ID" value="KAB1206248.1"/>
    <property type="molecule type" value="Genomic_DNA"/>
</dbReference>
<sequence length="369" mass="41182">MQIYMQLATEKLEKTSTTTRKLKYKRLDIKHRYGIKDKGMEERIMGSIREIIKQEKDFDDQRPLLHLPQKLKRDIMLCICKSPFEKGKLLDKMLFINQGTVCTFSTNYENRTGYLKKGDFYGEELLKGTDTKDELEDVAAKCLQAAYRRHRAQLKNSNGPRKATKSEGRQCNAKPAEWPRAVYCAPTRPNIVGLCAGPGMGGPKTLEPALYSVGPRYREARTDPPDNFRPLQRDLRTLRSRVLLLLRRLDSFSSSASFVAVYLAGGTGGIKTVTNYSPDSLASAIDTQFGSLQGLTQKVNAEASDLLGSGWVTKMELQDALLISRLDDVNCVIEVESSIDANATFQRLLGSCTASINLLLSSVPLPTIC</sequence>
<dbReference type="InterPro" id="IPR014710">
    <property type="entry name" value="RmlC-like_jellyroll"/>
</dbReference>
<evidence type="ECO:0000259" key="1">
    <source>
        <dbReference type="PROSITE" id="PS50042"/>
    </source>
</evidence>
<protein>
    <recommendedName>
        <fullName evidence="1">Cyclic nucleotide-binding domain-containing protein</fullName>
    </recommendedName>
</protein>
<dbReference type="Gene3D" id="3.55.40.20">
    <property type="entry name" value="Iron/manganese superoxide dismutase, C-terminal domain"/>
    <property type="match status" value="1"/>
</dbReference>
<dbReference type="PROSITE" id="PS50042">
    <property type="entry name" value="CNMP_BINDING_3"/>
    <property type="match status" value="1"/>
</dbReference>
<accession>A0A6A1V2M0</accession>
<dbReference type="Gene3D" id="2.60.120.10">
    <property type="entry name" value="Jelly Rolls"/>
    <property type="match status" value="1"/>
</dbReference>
<comment type="caution">
    <text evidence="2">The sequence shown here is derived from an EMBL/GenBank/DDBJ whole genome shotgun (WGS) entry which is preliminary data.</text>
</comment>
<keyword evidence="3" id="KW-1185">Reference proteome</keyword>
<feature type="domain" description="Cyclic nucleotide-binding" evidence="1">
    <location>
        <begin position="84"/>
        <end position="126"/>
    </location>
</feature>
<dbReference type="Proteomes" id="UP000516437">
    <property type="component" value="Chromosome 7"/>
</dbReference>
<dbReference type="InterPro" id="IPR000595">
    <property type="entry name" value="cNMP-bd_dom"/>
</dbReference>
<dbReference type="InterPro" id="IPR036314">
    <property type="entry name" value="SOD_C_sf"/>
</dbReference>
<dbReference type="SUPFAM" id="SSF51206">
    <property type="entry name" value="cAMP-binding domain-like"/>
    <property type="match status" value="1"/>
</dbReference>
<evidence type="ECO:0000313" key="2">
    <source>
        <dbReference type="EMBL" id="KAB1206248.1"/>
    </source>
</evidence>
<reference evidence="2 3" key="1">
    <citation type="journal article" date="2019" name="Plant Biotechnol. J.">
        <title>The red bayberry genome and genetic basis of sex determination.</title>
        <authorList>
            <person name="Jia H.M."/>
            <person name="Jia H.J."/>
            <person name="Cai Q.L."/>
            <person name="Wang Y."/>
            <person name="Zhao H.B."/>
            <person name="Yang W.F."/>
            <person name="Wang G.Y."/>
            <person name="Li Y.H."/>
            <person name="Zhan D.L."/>
            <person name="Shen Y.T."/>
            <person name="Niu Q.F."/>
            <person name="Chang L."/>
            <person name="Qiu J."/>
            <person name="Zhao L."/>
            <person name="Xie H.B."/>
            <person name="Fu W.Y."/>
            <person name="Jin J."/>
            <person name="Li X.W."/>
            <person name="Jiao Y."/>
            <person name="Zhou C.C."/>
            <person name="Tu T."/>
            <person name="Chai C.Y."/>
            <person name="Gao J.L."/>
            <person name="Fan L.J."/>
            <person name="van de Weg E."/>
            <person name="Wang J.Y."/>
            <person name="Gao Z.S."/>
        </authorList>
    </citation>
    <scope>NUCLEOTIDE SEQUENCE [LARGE SCALE GENOMIC DNA]</scope>
    <source>
        <tissue evidence="2">Leaves</tissue>
    </source>
</reference>
<dbReference type="AlphaFoldDB" id="A0A6A1V2M0"/>
<dbReference type="SUPFAM" id="SSF54719">
    <property type="entry name" value="Fe,Mn superoxide dismutase (SOD), C-terminal domain"/>
    <property type="match status" value="1"/>
</dbReference>
<dbReference type="InterPro" id="IPR018490">
    <property type="entry name" value="cNMP-bd_dom_sf"/>
</dbReference>
<evidence type="ECO:0000313" key="3">
    <source>
        <dbReference type="Proteomes" id="UP000516437"/>
    </source>
</evidence>
<name>A0A6A1V2M0_9ROSI</name>
<gene>
    <name evidence="2" type="ORF">CJ030_MR7G014393</name>
</gene>
<proteinExistence type="predicted"/>